<dbReference type="KEGG" id="cha:CHAB381_1379"/>
<keyword evidence="2" id="KW-0472">Membrane</keyword>
<keyword evidence="2" id="KW-1133">Transmembrane helix</keyword>
<sequence>MILKTFLIAIAEISHIAIYAYTIVIFIACILSFVRPDPYNKFVQIIYRLSEPVFAFFRRKIPTTFGGLDLSPLIVFFILAFIDKFFVRLLLEFAYSM</sequence>
<reference evidence="4" key="1">
    <citation type="submission" date="2007-07" db="EMBL/GenBank/DDBJ databases">
        <title>Complete genome sequence of Campylobacter hominis ATCC BAA-381, a commensal isolated from the human gastrointestinal tract.</title>
        <authorList>
            <person name="Fouts D.E."/>
            <person name="Mongodin E.F."/>
            <person name="Puiu D."/>
            <person name="Sebastian Y."/>
            <person name="Miller W.G."/>
            <person name="Mandrell R.E."/>
            <person name="Nelson K.E."/>
        </authorList>
    </citation>
    <scope>NUCLEOTIDE SEQUENCE [LARGE SCALE GENOMIC DNA]</scope>
    <source>
        <strain evidence="4">ATCC BAA-381 / LMG 19568 / NCTC 13146 / CH001A</strain>
    </source>
</reference>
<dbReference type="PANTHER" id="PTHR33219">
    <property type="entry name" value="YLMG HOMOLOG PROTEIN 2, CHLOROPLASTIC"/>
    <property type="match status" value="1"/>
</dbReference>
<dbReference type="AlphaFoldDB" id="A7I337"/>
<evidence type="ECO:0000313" key="4">
    <source>
        <dbReference type="Proteomes" id="UP000002407"/>
    </source>
</evidence>
<dbReference type="InterPro" id="IPR003425">
    <property type="entry name" value="CCB3/YggT"/>
</dbReference>
<comment type="similarity">
    <text evidence="1">Belongs to the YggT family.</text>
</comment>
<feature type="transmembrane region" description="Helical" evidence="2">
    <location>
        <begin position="70"/>
        <end position="91"/>
    </location>
</feature>
<dbReference type="Proteomes" id="UP000002407">
    <property type="component" value="Chromosome"/>
</dbReference>
<dbReference type="GO" id="GO:0016020">
    <property type="term" value="C:membrane"/>
    <property type="evidence" value="ECO:0007669"/>
    <property type="project" value="InterPro"/>
</dbReference>
<dbReference type="Pfam" id="PF02325">
    <property type="entry name" value="CCB3_YggT"/>
    <property type="match status" value="1"/>
</dbReference>
<proteinExistence type="inferred from homology"/>
<dbReference type="STRING" id="360107.CHAB381_1379"/>
<accession>A7I337</accession>
<dbReference type="HOGENOM" id="CLU_136788_1_0_7"/>
<keyword evidence="4" id="KW-1185">Reference proteome</keyword>
<feature type="transmembrane region" description="Helical" evidence="2">
    <location>
        <begin position="7"/>
        <end position="34"/>
    </location>
</feature>
<evidence type="ECO:0000313" key="3">
    <source>
        <dbReference type="EMBL" id="ABS51620.1"/>
    </source>
</evidence>
<dbReference type="PANTHER" id="PTHR33219:SF14">
    <property type="entry name" value="PROTEIN COFACTOR ASSEMBLY OF COMPLEX C SUBUNIT B CCB3, CHLOROPLASTIC-RELATED"/>
    <property type="match status" value="1"/>
</dbReference>
<evidence type="ECO:0000256" key="2">
    <source>
        <dbReference type="SAM" id="Phobius"/>
    </source>
</evidence>
<evidence type="ECO:0000256" key="1">
    <source>
        <dbReference type="ARBA" id="ARBA00010894"/>
    </source>
</evidence>
<protein>
    <submittedName>
        <fullName evidence="3">Yggt family protein</fullName>
    </submittedName>
</protein>
<keyword evidence="2" id="KW-0812">Transmembrane</keyword>
<dbReference type="RefSeq" id="WP_012109231.1">
    <property type="nucleotide sequence ID" value="NC_009714.1"/>
</dbReference>
<name>A7I337_CAMHC</name>
<dbReference type="OrthoDB" id="47652at2"/>
<dbReference type="EMBL" id="CP000776">
    <property type="protein sequence ID" value="ABS51620.1"/>
    <property type="molecule type" value="Genomic_DNA"/>
</dbReference>
<organism evidence="3 4">
    <name type="scientific">Campylobacter hominis (strain ATCC BAA-381 / DSM 21671 / CCUG 45161 / LMG 19568 / NCTC 13146 / CH001A)</name>
    <dbReference type="NCBI Taxonomy" id="360107"/>
    <lineage>
        <taxon>Bacteria</taxon>
        <taxon>Pseudomonadati</taxon>
        <taxon>Campylobacterota</taxon>
        <taxon>Epsilonproteobacteria</taxon>
        <taxon>Campylobacterales</taxon>
        <taxon>Campylobacteraceae</taxon>
        <taxon>Campylobacter</taxon>
    </lineage>
</organism>
<dbReference type="PROSITE" id="PS51257">
    <property type="entry name" value="PROKAR_LIPOPROTEIN"/>
    <property type="match status" value="1"/>
</dbReference>
<dbReference type="eggNOG" id="COG0762">
    <property type="taxonomic scope" value="Bacteria"/>
</dbReference>
<gene>
    <name evidence="3" type="ordered locus">CHAB381_1379</name>
</gene>